<name>A0ABP7T1U3_9BURK</name>
<dbReference type="SMART" id="SM00388">
    <property type="entry name" value="HisKA"/>
    <property type="match status" value="1"/>
</dbReference>
<comment type="subcellular location">
    <subcellularLocation>
        <location evidence="2">Membrane</location>
    </subcellularLocation>
</comment>
<dbReference type="InterPro" id="IPR013767">
    <property type="entry name" value="PAS_fold"/>
</dbReference>
<keyword evidence="6" id="KW-0547">Nucleotide-binding</keyword>
<evidence type="ECO:0000259" key="14">
    <source>
        <dbReference type="PROSITE" id="PS50112"/>
    </source>
</evidence>
<dbReference type="InterPro" id="IPR001610">
    <property type="entry name" value="PAC"/>
</dbReference>
<feature type="transmembrane region" description="Helical" evidence="12">
    <location>
        <begin position="20"/>
        <end position="42"/>
    </location>
</feature>
<dbReference type="SMART" id="SM00387">
    <property type="entry name" value="HATPase_c"/>
    <property type="match status" value="1"/>
</dbReference>
<dbReference type="SMART" id="SM00091">
    <property type="entry name" value="PAS"/>
    <property type="match status" value="3"/>
</dbReference>
<evidence type="ECO:0000259" key="13">
    <source>
        <dbReference type="PROSITE" id="PS50109"/>
    </source>
</evidence>
<evidence type="ECO:0000313" key="17">
    <source>
        <dbReference type="Proteomes" id="UP001501353"/>
    </source>
</evidence>
<evidence type="ECO:0000256" key="5">
    <source>
        <dbReference type="ARBA" id="ARBA00022679"/>
    </source>
</evidence>
<dbReference type="PANTHER" id="PTHR43065">
    <property type="entry name" value="SENSOR HISTIDINE KINASE"/>
    <property type="match status" value="1"/>
</dbReference>
<dbReference type="PROSITE" id="PS50885">
    <property type="entry name" value="HAMP"/>
    <property type="match status" value="1"/>
</dbReference>
<keyword evidence="12" id="KW-0812">Transmembrane</keyword>
<dbReference type="SMART" id="SM00086">
    <property type="entry name" value="PAC"/>
    <property type="match status" value="3"/>
</dbReference>
<dbReference type="EC" id="2.7.13.3" evidence="3"/>
<dbReference type="InterPro" id="IPR035965">
    <property type="entry name" value="PAS-like_dom_sf"/>
</dbReference>
<evidence type="ECO:0000256" key="8">
    <source>
        <dbReference type="ARBA" id="ARBA00022840"/>
    </source>
</evidence>
<comment type="catalytic activity">
    <reaction evidence="1">
        <text>ATP + protein L-histidine = ADP + protein N-phospho-L-histidine.</text>
        <dbReference type="EC" id="2.7.13.3"/>
    </reaction>
</comment>
<evidence type="ECO:0000256" key="11">
    <source>
        <dbReference type="SAM" id="MobiDB-lite"/>
    </source>
</evidence>
<evidence type="ECO:0000256" key="7">
    <source>
        <dbReference type="ARBA" id="ARBA00022777"/>
    </source>
</evidence>
<dbReference type="EMBL" id="BAAAZE010000007">
    <property type="protein sequence ID" value="GAA4019820.1"/>
    <property type="molecule type" value="Genomic_DNA"/>
</dbReference>
<dbReference type="SMART" id="SM00065">
    <property type="entry name" value="GAF"/>
    <property type="match status" value="1"/>
</dbReference>
<keyword evidence="7" id="KW-0418">Kinase</keyword>
<feature type="domain" description="PAS" evidence="14">
    <location>
        <begin position="255"/>
        <end position="325"/>
    </location>
</feature>
<dbReference type="Pfam" id="PF02518">
    <property type="entry name" value="HATPase_c"/>
    <property type="match status" value="1"/>
</dbReference>
<comment type="caution">
    <text evidence="16">The sequence shown here is derived from an EMBL/GenBank/DDBJ whole genome shotgun (WGS) entry which is preliminary data.</text>
</comment>
<reference evidence="17" key="1">
    <citation type="journal article" date="2019" name="Int. J. Syst. Evol. Microbiol.">
        <title>The Global Catalogue of Microorganisms (GCM) 10K type strain sequencing project: providing services to taxonomists for standard genome sequencing and annotation.</title>
        <authorList>
            <consortium name="The Broad Institute Genomics Platform"/>
            <consortium name="The Broad Institute Genome Sequencing Center for Infectious Disease"/>
            <person name="Wu L."/>
            <person name="Ma J."/>
        </authorList>
    </citation>
    <scope>NUCLEOTIDE SEQUENCE [LARGE SCALE GENOMIC DNA]</scope>
    <source>
        <strain evidence="17">JCM 16673</strain>
    </source>
</reference>
<feature type="transmembrane region" description="Helical" evidence="12">
    <location>
        <begin position="157"/>
        <end position="175"/>
    </location>
</feature>
<sequence>MTETDDALPGKPRFLTLQRAIVLTIVIGLLVPALLINGLSWLRRSDVQIKSRTNTMLRQNADLLSHGMQVPLRNGDRDGATDLLNVMLRDDDIISISVLDSTSTPFVSGAHTERRVGYSASLSQPISYRDTMIGTLRVEVSSSRLQKTLTADMMQSLFALLAQLGLSVLMILLLLESRLLRPLRQLGLDTSRLARGKLDVPFHWQRLDEIGQFSKRLEHTRIGLRSLFDELARKNLELESDIEKRRSIEDELYEREARFRVLVEYSPIAIIEWDLNFCVIEWNTAAEQIFGYTRQQALGQHASFIIPTLSRSEVNAIFDRLMTGSGGDRSISRNIRADGQRIICQWRNAHITTQSNQGARLLSMAEDVTEKQRAKEAQDFSEAKFIGAFEGNPDSTSIARLSDGMMSDVNSTFERLTGYSRAEAVGKTTLDLGIWHKPEERYALLKQLAEDSANTVRDYSWDLHTRDGSIRTCLLNANLFSVSGETYMMAVIRDVTDQRLMEAQKAEVDRALLRLAQGTQEFAGAAFFDLLVADLAAALRTDHAFIALRAPDDPDSITTLAYQAHGQAVPKCVFAISDTPCEQVLRGNIMLFPQALQAQFPTDVLLVSMNCESYAGAPIRDADGTIIGVLSVADSQSFGNPDLVRSLLQIFSERASAELQRRQTELALRNSEQRFAAIFHSSPVSIALSRFGGDYRLLDVNEAFERLYRRSRLDVLDEPVDSLAMHVDIADRNRIVDSLAQHGRIERFQSWMIRGDGSKTLVQTSGSVFDLAGQQLLILTAEDVTEIDEIKTRLLDLNSTLEVRVIERTEALRTANLELASALQTLHQAQDELVRSEKLAALGALVAGIAHELNTPIGNCVMVASTLADRTREFGPESRSGLTHSALASFLSDTQKASDILVRNLERAADLVTSFKQVAMDQTSSQRRRFSLAETTAEMIVSLSPTIRKTAIRIQQHIPATLQMDSYPGPLGQVLSNLINNALLHGFDGHSDGVVDITALCVNENWIELMVSDDGAGIPAANLDRIFDPFFTTKLGAGGSGLGLHITHNLVTGILGGRIQVRSQCGAVGSGTTFILTLPMTAPHTERDNVTGPATDITGQAAPD</sequence>
<evidence type="ECO:0000313" key="16">
    <source>
        <dbReference type="EMBL" id="GAA4019820.1"/>
    </source>
</evidence>
<dbReference type="Proteomes" id="UP001501353">
    <property type="component" value="Unassembled WGS sequence"/>
</dbReference>
<evidence type="ECO:0000256" key="9">
    <source>
        <dbReference type="ARBA" id="ARBA00023012"/>
    </source>
</evidence>
<keyword evidence="5" id="KW-0808">Transferase</keyword>
<keyword evidence="17" id="KW-1185">Reference proteome</keyword>
<evidence type="ECO:0000256" key="12">
    <source>
        <dbReference type="SAM" id="Phobius"/>
    </source>
</evidence>
<dbReference type="Pfam" id="PF01590">
    <property type="entry name" value="GAF"/>
    <property type="match status" value="1"/>
</dbReference>
<dbReference type="SUPFAM" id="SSF158472">
    <property type="entry name" value="HAMP domain-like"/>
    <property type="match status" value="1"/>
</dbReference>
<dbReference type="Gene3D" id="6.10.340.10">
    <property type="match status" value="1"/>
</dbReference>
<accession>A0ABP7T1U3</accession>
<evidence type="ECO:0000256" key="4">
    <source>
        <dbReference type="ARBA" id="ARBA00022553"/>
    </source>
</evidence>
<evidence type="ECO:0000256" key="3">
    <source>
        <dbReference type="ARBA" id="ARBA00012438"/>
    </source>
</evidence>
<dbReference type="CDD" id="cd00075">
    <property type="entry name" value="HATPase"/>
    <property type="match status" value="1"/>
</dbReference>
<dbReference type="CDD" id="cd00082">
    <property type="entry name" value="HisKA"/>
    <property type="match status" value="1"/>
</dbReference>
<feature type="domain" description="PAS" evidence="14">
    <location>
        <begin position="381"/>
        <end position="430"/>
    </location>
</feature>
<proteinExistence type="predicted"/>
<keyword evidence="12" id="KW-1133">Transmembrane helix</keyword>
<feature type="domain" description="HAMP" evidence="15">
    <location>
        <begin position="177"/>
        <end position="229"/>
    </location>
</feature>
<evidence type="ECO:0000256" key="10">
    <source>
        <dbReference type="SAM" id="Coils"/>
    </source>
</evidence>
<gene>
    <name evidence="16" type="ORF">GCM10022212_15230</name>
</gene>
<dbReference type="InterPro" id="IPR036097">
    <property type="entry name" value="HisK_dim/P_sf"/>
</dbReference>
<dbReference type="NCBIfam" id="TIGR00229">
    <property type="entry name" value="sensory_box"/>
    <property type="match status" value="3"/>
</dbReference>
<dbReference type="InterPro" id="IPR003660">
    <property type="entry name" value="HAMP_dom"/>
</dbReference>
<dbReference type="InterPro" id="IPR036890">
    <property type="entry name" value="HATPase_C_sf"/>
</dbReference>
<dbReference type="RefSeq" id="WP_344762675.1">
    <property type="nucleotide sequence ID" value="NZ_BAAAZE010000007.1"/>
</dbReference>
<dbReference type="InterPro" id="IPR005467">
    <property type="entry name" value="His_kinase_dom"/>
</dbReference>
<dbReference type="SUPFAM" id="SSF47384">
    <property type="entry name" value="Homodimeric domain of signal transducing histidine kinase"/>
    <property type="match status" value="1"/>
</dbReference>
<dbReference type="Pfam" id="PF13426">
    <property type="entry name" value="PAS_9"/>
    <property type="match status" value="1"/>
</dbReference>
<feature type="region of interest" description="Disordered" evidence="11">
    <location>
        <begin position="1085"/>
        <end position="1104"/>
    </location>
</feature>
<dbReference type="SUPFAM" id="SSF55874">
    <property type="entry name" value="ATPase domain of HSP90 chaperone/DNA topoisomerase II/histidine kinase"/>
    <property type="match status" value="1"/>
</dbReference>
<dbReference type="Gene3D" id="3.30.450.20">
    <property type="entry name" value="PAS domain"/>
    <property type="match status" value="3"/>
</dbReference>
<keyword evidence="8" id="KW-0067">ATP-binding</keyword>
<evidence type="ECO:0000259" key="15">
    <source>
        <dbReference type="PROSITE" id="PS50885"/>
    </source>
</evidence>
<evidence type="ECO:0000256" key="6">
    <source>
        <dbReference type="ARBA" id="ARBA00022741"/>
    </source>
</evidence>
<keyword evidence="12" id="KW-0472">Membrane</keyword>
<feature type="coiled-coil region" evidence="10">
    <location>
        <begin position="812"/>
        <end position="839"/>
    </location>
</feature>
<dbReference type="Pfam" id="PF00989">
    <property type="entry name" value="PAS"/>
    <property type="match status" value="2"/>
</dbReference>
<keyword evidence="10" id="KW-0175">Coiled coil</keyword>
<dbReference type="Gene3D" id="1.10.287.130">
    <property type="match status" value="1"/>
</dbReference>
<dbReference type="InterPro" id="IPR003594">
    <property type="entry name" value="HATPase_dom"/>
</dbReference>
<dbReference type="InterPro" id="IPR003661">
    <property type="entry name" value="HisK_dim/P_dom"/>
</dbReference>
<dbReference type="PROSITE" id="PS50112">
    <property type="entry name" value="PAS"/>
    <property type="match status" value="2"/>
</dbReference>
<dbReference type="InterPro" id="IPR029016">
    <property type="entry name" value="GAF-like_dom_sf"/>
</dbReference>
<dbReference type="Gene3D" id="3.30.450.40">
    <property type="match status" value="1"/>
</dbReference>
<protein>
    <recommendedName>
        <fullName evidence="3">histidine kinase</fullName>
        <ecNumber evidence="3">2.7.13.3</ecNumber>
    </recommendedName>
</protein>
<dbReference type="PANTHER" id="PTHR43065:SF42">
    <property type="entry name" value="TWO-COMPONENT SENSOR PPRA"/>
    <property type="match status" value="1"/>
</dbReference>
<dbReference type="InterPro" id="IPR000014">
    <property type="entry name" value="PAS"/>
</dbReference>
<dbReference type="CDD" id="cd00130">
    <property type="entry name" value="PAS"/>
    <property type="match status" value="3"/>
</dbReference>
<dbReference type="SUPFAM" id="SSF55781">
    <property type="entry name" value="GAF domain-like"/>
    <property type="match status" value="1"/>
</dbReference>
<dbReference type="InterPro" id="IPR003018">
    <property type="entry name" value="GAF"/>
</dbReference>
<dbReference type="SUPFAM" id="SSF55785">
    <property type="entry name" value="PYP-like sensor domain (PAS domain)"/>
    <property type="match status" value="3"/>
</dbReference>
<keyword evidence="9" id="KW-0902">Two-component regulatory system</keyword>
<organism evidence="16 17">
    <name type="scientific">Actimicrobium antarcticum</name>
    <dbReference type="NCBI Taxonomy" id="1051899"/>
    <lineage>
        <taxon>Bacteria</taxon>
        <taxon>Pseudomonadati</taxon>
        <taxon>Pseudomonadota</taxon>
        <taxon>Betaproteobacteria</taxon>
        <taxon>Burkholderiales</taxon>
        <taxon>Oxalobacteraceae</taxon>
        <taxon>Actimicrobium</taxon>
    </lineage>
</organism>
<evidence type="ECO:0000256" key="2">
    <source>
        <dbReference type="ARBA" id="ARBA00004370"/>
    </source>
</evidence>
<dbReference type="PRINTS" id="PR00344">
    <property type="entry name" value="BCTRLSENSOR"/>
</dbReference>
<dbReference type="Gene3D" id="3.30.565.10">
    <property type="entry name" value="Histidine kinase-like ATPase, C-terminal domain"/>
    <property type="match status" value="1"/>
</dbReference>
<dbReference type="PROSITE" id="PS50109">
    <property type="entry name" value="HIS_KIN"/>
    <property type="match status" value="1"/>
</dbReference>
<dbReference type="InterPro" id="IPR004358">
    <property type="entry name" value="Sig_transdc_His_kin-like_C"/>
</dbReference>
<evidence type="ECO:0000256" key="1">
    <source>
        <dbReference type="ARBA" id="ARBA00000085"/>
    </source>
</evidence>
<feature type="domain" description="Histidine kinase" evidence="13">
    <location>
        <begin position="848"/>
        <end position="1082"/>
    </location>
</feature>
<keyword evidence="4" id="KW-0597">Phosphoprotein</keyword>